<keyword evidence="2" id="KW-0812">Transmembrane</keyword>
<keyword evidence="2" id="KW-0472">Membrane</keyword>
<accession>A0A8K1CI95</accession>
<comment type="caution">
    <text evidence="3">The sequence shown here is derived from an EMBL/GenBank/DDBJ whole genome shotgun (WGS) entry which is preliminary data.</text>
</comment>
<evidence type="ECO:0000256" key="1">
    <source>
        <dbReference type="SAM" id="MobiDB-lite"/>
    </source>
</evidence>
<keyword evidence="2" id="KW-1133">Transmembrane helix</keyword>
<feature type="transmembrane region" description="Helical" evidence="2">
    <location>
        <begin position="163"/>
        <end position="188"/>
    </location>
</feature>
<evidence type="ECO:0000313" key="3">
    <source>
        <dbReference type="EMBL" id="TMW63266.1"/>
    </source>
</evidence>
<keyword evidence="4" id="KW-1185">Reference proteome</keyword>
<reference evidence="3" key="1">
    <citation type="submission" date="2019-03" db="EMBL/GenBank/DDBJ databases">
        <title>Long read genome sequence of the mycoparasitic Pythium oligandrum ATCC 38472 isolated from sugarbeet rhizosphere.</title>
        <authorList>
            <person name="Gaulin E."/>
        </authorList>
    </citation>
    <scope>NUCLEOTIDE SEQUENCE</scope>
    <source>
        <strain evidence="3">ATCC 38472_TT</strain>
    </source>
</reference>
<evidence type="ECO:0000313" key="4">
    <source>
        <dbReference type="Proteomes" id="UP000794436"/>
    </source>
</evidence>
<evidence type="ECO:0000256" key="2">
    <source>
        <dbReference type="SAM" id="Phobius"/>
    </source>
</evidence>
<dbReference type="Proteomes" id="UP000794436">
    <property type="component" value="Unassembled WGS sequence"/>
</dbReference>
<dbReference type="EMBL" id="SPLM01000072">
    <property type="protein sequence ID" value="TMW63266.1"/>
    <property type="molecule type" value="Genomic_DNA"/>
</dbReference>
<dbReference type="OrthoDB" id="163552at2759"/>
<feature type="region of interest" description="Disordered" evidence="1">
    <location>
        <begin position="1"/>
        <end position="36"/>
    </location>
</feature>
<protein>
    <submittedName>
        <fullName evidence="3">Uncharacterized protein</fullName>
    </submittedName>
</protein>
<feature type="transmembrane region" description="Helical" evidence="2">
    <location>
        <begin position="36"/>
        <end position="59"/>
    </location>
</feature>
<feature type="compositionally biased region" description="Basic residues" evidence="1">
    <location>
        <begin position="18"/>
        <end position="34"/>
    </location>
</feature>
<sequence length="281" mass="30661">MAPLLPTTQRDRAASTGQRRRKKRKKKSSHRAHRGYGLPNANQILMAAIVTGMLFYQLLRPTWLEFPRADATAGLNGFRVNGVNGTATSVSWAEFCNPRDQNFTLPIDDTRSRQLELSDAKFLCDDAVPTRVQALTAASITLAILSLIIALFLHLGSPTQRQIVCLGLLPGITLLGVAVMGTTLLILWQTHFAGFNYGECFGVAIAETAVAYLSAVSMAIRWRWPGVCAVQNEQQAFEAQTQRHVPPPVAAVIANVGITSTPAVTTPPQSPRPQANFRQFV</sequence>
<gene>
    <name evidence="3" type="ORF">Poli38472_002207</name>
</gene>
<dbReference type="AlphaFoldDB" id="A0A8K1CI95"/>
<feature type="transmembrane region" description="Helical" evidence="2">
    <location>
        <begin position="194"/>
        <end position="215"/>
    </location>
</feature>
<proteinExistence type="predicted"/>
<name>A0A8K1CI95_PYTOL</name>
<feature type="transmembrane region" description="Helical" evidence="2">
    <location>
        <begin position="135"/>
        <end position="156"/>
    </location>
</feature>
<organism evidence="3 4">
    <name type="scientific">Pythium oligandrum</name>
    <name type="common">Mycoparasitic fungus</name>
    <dbReference type="NCBI Taxonomy" id="41045"/>
    <lineage>
        <taxon>Eukaryota</taxon>
        <taxon>Sar</taxon>
        <taxon>Stramenopiles</taxon>
        <taxon>Oomycota</taxon>
        <taxon>Peronosporomycetes</taxon>
        <taxon>Pythiales</taxon>
        <taxon>Pythiaceae</taxon>
        <taxon>Pythium</taxon>
    </lineage>
</organism>